<sequence length="64" mass="7504">MLWVRLLPVQGGKPELLFTTINGVFFRFCTSRSVLFSPPRQKRRAADKRDTACEQECRIYNKKV</sequence>
<proteinExistence type="predicted"/>
<gene>
    <name evidence="1" type="ORF">CLOSYM_03064</name>
</gene>
<organism evidence="1 2">
    <name type="scientific">[Clostridium] symbiosum ATCC 14940</name>
    <dbReference type="NCBI Taxonomy" id="411472"/>
    <lineage>
        <taxon>Bacteria</taxon>
        <taxon>Bacillati</taxon>
        <taxon>Bacillota</taxon>
        <taxon>Clostridia</taxon>
        <taxon>Lachnospirales</taxon>
        <taxon>Lachnospiraceae</taxon>
        <taxon>Otoolea</taxon>
    </lineage>
</organism>
<dbReference type="EMBL" id="AWSU01000236">
    <property type="protein sequence ID" value="ERI75734.1"/>
    <property type="molecule type" value="Genomic_DNA"/>
</dbReference>
<accession>A0ABC9TVK7</accession>
<comment type="caution">
    <text evidence="1">The sequence shown here is derived from an EMBL/GenBank/DDBJ whole genome shotgun (WGS) entry which is preliminary data.</text>
</comment>
<name>A0ABC9TVK7_CLOSY</name>
<dbReference type="AlphaFoldDB" id="A0ABC9TVK7"/>
<dbReference type="Proteomes" id="UP000016491">
    <property type="component" value="Unassembled WGS sequence"/>
</dbReference>
<evidence type="ECO:0000313" key="1">
    <source>
        <dbReference type="EMBL" id="ERI75734.1"/>
    </source>
</evidence>
<reference evidence="1 2" key="1">
    <citation type="submission" date="2013-07" db="EMBL/GenBank/DDBJ databases">
        <authorList>
            <person name="Weinstock G."/>
            <person name="Sodergren E."/>
            <person name="Wylie T."/>
            <person name="Fulton L."/>
            <person name="Fulton R."/>
            <person name="Fronick C."/>
            <person name="O'Laughlin M."/>
            <person name="Godfrey J."/>
            <person name="Miner T."/>
            <person name="Herter B."/>
            <person name="Appelbaum E."/>
            <person name="Cordes M."/>
            <person name="Lek S."/>
            <person name="Wollam A."/>
            <person name="Pepin K.H."/>
            <person name="Palsikar V.B."/>
            <person name="Mitreva M."/>
            <person name="Wilson R.K."/>
        </authorList>
    </citation>
    <scope>NUCLEOTIDE SEQUENCE [LARGE SCALE GENOMIC DNA]</scope>
    <source>
        <strain evidence="1 2">ATCC 14940</strain>
    </source>
</reference>
<evidence type="ECO:0000313" key="2">
    <source>
        <dbReference type="Proteomes" id="UP000016491"/>
    </source>
</evidence>
<protein>
    <submittedName>
        <fullName evidence="1">Uncharacterized protein</fullName>
    </submittedName>
</protein>